<keyword evidence="2" id="KW-1185">Reference proteome</keyword>
<organism evidence="1 2">
    <name type="scientific">Oryza meyeriana var. granulata</name>
    <dbReference type="NCBI Taxonomy" id="110450"/>
    <lineage>
        <taxon>Eukaryota</taxon>
        <taxon>Viridiplantae</taxon>
        <taxon>Streptophyta</taxon>
        <taxon>Embryophyta</taxon>
        <taxon>Tracheophyta</taxon>
        <taxon>Spermatophyta</taxon>
        <taxon>Magnoliopsida</taxon>
        <taxon>Liliopsida</taxon>
        <taxon>Poales</taxon>
        <taxon>Poaceae</taxon>
        <taxon>BOP clade</taxon>
        <taxon>Oryzoideae</taxon>
        <taxon>Oryzeae</taxon>
        <taxon>Oryzinae</taxon>
        <taxon>Oryza</taxon>
        <taxon>Oryza meyeriana</taxon>
    </lineage>
</organism>
<evidence type="ECO:0000313" key="2">
    <source>
        <dbReference type="Proteomes" id="UP000479710"/>
    </source>
</evidence>
<evidence type="ECO:0000313" key="1">
    <source>
        <dbReference type="EMBL" id="KAF0892448.1"/>
    </source>
</evidence>
<comment type="caution">
    <text evidence="1">The sequence shown here is derived from an EMBL/GenBank/DDBJ whole genome shotgun (WGS) entry which is preliminary data.</text>
</comment>
<proteinExistence type="predicted"/>
<gene>
    <name evidence="1" type="ORF">E2562_016735</name>
</gene>
<name>A0A6G1BWF6_9ORYZ</name>
<reference evidence="1 2" key="1">
    <citation type="submission" date="2019-11" db="EMBL/GenBank/DDBJ databases">
        <title>Whole genome sequence of Oryza granulata.</title>
        <authorList>
            <person name="Li W."/>
        </authorList>
    </citation>
    <scope>NUCLEOTIDE SEQUENCE [LARGE SCALE GENOMIC DNA]</scope>
    <source>
        <strain evidence="2">cv. Menghai</strain>
        <tissue evidence="1">Leaf</tissue>
    </source>
</reference>
<dbReference type="Proteomes" id="UP000479710">
    <property type="component" value="Unassembled WGS sequence"/>
</dbReference>
<accession>A0A6G1BWF6</accession>
<dbReference type="EMBL" id="SPHZ02000011">
    <property type="protein sequence ID" value="KAF0892448.1"/>
    <property type="molecule type" value="Genomic_DNA"/>
</dbReference>
<dbReference type="AlphaFoldDB" id="A0A6G1BWF6"/>
<sequence length="109" mass="12318">MVEPQLVEDVGLAPVALVVVAPLDQCQWAAKIRELDNLSLRDLVKRQCTARLSTRRTTETITLPRTDETAHAITPYGREGTNWVNRSSAFYNSLRNRKNKCCKPLKTHA</sequence>
<protein>
    <submittedName>
        <fullName evidence="1">Uncharacterized protein</fullName>
    </submittedName>
</protein>